<evidence type="ECO:0000256" key="2">
    <source>
        <dbReference type="ARBA" id="ARBA00004123"/>
    </source>
</evidence>
<dbReference type="InterPro" id="IPR027806">
    <property type="entry name" value="HARBI1_dom"/>
</dbReference>
<evidence type="ECO:0000313" key="11">
    <source>
        <dbReference type="Proteomes" id="UP000694427"/>
    </source>
</evidence>
<evidence type="ECO:0000256" key="4">
    <source>
        <dbReference type="ARBA" id="ARBA00022722"/>
    </source>
</evidence>
<reference evidence="10" key="1">
    <citation type="submission" date="2025-08" db="UniProtKB">
        <authorList>
            <consortium name="Ensembl"/>
        </authorList>
    </citation>
    <scope>IDENTIFICATION</scope>
</reference>
<keyword evidence="5" id="KW-0479">Metal-binding</keyword>
<comment type="cofactor">
    <cofactor evidence="1">
        <name>a divalent metal cation</name>
        <dbReference type="ChEBI" id="CHEBI:60240"/>
    </cofactor>
</comment>
<dbReference type="AlphaFoldDB" id="A0A8C1JEL1"/>
<evidence type="ECO:0000256" key="5">
    <source>
        <dbReference type="ARBA" id="ARBA00022723"/>
    </source>
</evidence>
<dbReference type="Pfam" id="PF13359">
    <property type="entry name" value="DDE_Tnp_4"/>
    <property type="match status" value="1"/>
</dbReference>
<dbReference type="Proteomes" id="UP000694427">
    <property type="component" value="Unplaced"/>
</dbReference>
<keyword evidence="7" id="KW-0539">Nucleus</keyword>
<evidence type="ECO:0000256" key="7">
    <source>
        <dbReference type="ARBA" id="ARBA00023242"/>
    </source>
</evidence>
<name>A0A8C1JEL1_CYPCA</name>
<proteinExistence type="inferred from homology"/>
<keyword evidence="11" id="KW-1185">Reference proteome</keyword>
<sequence length="362" mass="41286">FPLIAAFWWFGEQLLRVALCRFTELYNGEHVKHKSLVGLLRSAHSNNPLNDFDDLHFLDRFHMSKENATEIIGLLQSKLSGDLVRGTPISPSLQILITLRFLACGTFHRETGDLCGVGESTVCKIVQKVCSAICELKKDFIKFPNAAEQATYKVDFYEYGNFPGVIGCIDGCHIPIKCPSTADAEEFRNRKNWFSINVQGVCTPTMQFSNIVARWKGSTHDSRIFHNSSLYGQFETRQHSGILLGDSGYAQTNFLFTPYLHPVRPEQQRYNQAHMLTRGLIERMFGVWKNRFQCLRNTLRFEPRRCCIVIIATAVLHNFLKQCGCPDPDIEDDDDQHVPITELANDRNGLAYRDAFALQHFS</sequence>
<feature type="domain" description="DDE Tnp4" evidence="9">
    <location>
        <begin position="169"/>
        <end position="318"/>
    </location>
</feature>
<dbReference type="InterPro" id="IPR045249">
    <property type="entry name" value="HARBI1-like"/>
</dbReference>
<comment type="similarity">
    <text evidence="3">Belongs to the HARBI1 family.</text>
</comment>
<keyword evidence="8" id="KW-0732">Signal</keyword>
<evidence type="ECO:0000256" key="1">
    <source>
        <dbReference type="ARBA" id="ARBA00001968"/>
    </source>
</evidence>
<dbReference type="GO" id="GO:0046872">
    <property type="term" value="F:metal ion binding"/>
    <property type="evidence" value="ECO:0007669"/>
    <property type="project" value="UniProtKB-KW"/>
</dbReference>
<organism evidence="10 11">
    <name type="scientific">Cyprinus carpio</name>
    <name type="common">Common carp</name>
    <dbReference type="NCBI Taxonomy" id="7962"/>
    <lineage>
        <taxon>Eukaryota</taxon>
        <taxon>Metazoa</taxon>
        <taxon>Chordata</taxon>
        <taxon>Craniata</taxon>
        <taxon>Vertebrata</taxon>
        <taxon>Euteleostomi</taxon>
        <taxon>Actinopterygii</taxon>
        <taxon>Neopterygii</taxon>
        <taxon>Teleostei</taxon>
        <taxon>Ostariophysi</taxon>
        <taxon>Cypriniformes</taxon>
        <taxon>Cyprinidae</taxon>
        <taxon>Cyprininae</taxon>
        <taxon>Cyprinus</taxon>
    </lineage>
</organism>
<dbReference type="Ensembl" id="ENSCCRT00010034044.1">
    <property type="protein sequence ID" value="ENSCCRP00010031011.1"/>
    <property type="gene ID" value="ENSCCRG00010013260.1"/>
</dbReference>
<accession>A0A8C1JEL1</accession>
<protein>
    <recommendedName>
        <fullName evidence="9">DDE Tnp4 domain-containing protein</fullName>
    </recommendedName>
</protein>
<evidence type="ECO:0000256" key="6">
    <source>
        <dbReference type="ARBA" id="ARBA00022801"/>
    </source>
</evidence>
<evidence type="ECO:0000256" key="8">
    <source>
        <dbReference type="SAM" id="SignalP"/>
    </source>
</evidence>
<evidence type="ECO:0000259" key="9">
    <source>
        <dbReference type="Pfam" id="PF13359"/>
    </source>
</evidence>
<dbReference type="GO" id="GO:0005634">
    <property type="term" value="C:nucleus"/>
    <property type="evidence" value="ECO:0007669"/>
    <property type="project" value="UniProtKB-SubCell"/>
</dbReference>
<feature type="chain" id="PRO_5034744073" description="DDE Tnp4 domain-containing protein" evidence="8">
    <location>
        <begin position="21"/>
        <end position="362"/>
    </location>
</feature>
<dbReference type="GO" id="GO:0016787">
    <property type="term" value="F:hydrolase activity"/>
    <property type="evidence" value="ECO:0007669"/>
    <property type="project" value="UniProtKB-KW"/>
</dbReference>
<reference evidence="10" key="2">
    <citation type="submission" date="2025-09" db="UniProtKB">
        <authorList>
            <consortium name="Ensembl"/>
        </authorList>
    </citation>
    <scope>IDENTIFICATION</scope>
</reference>
<evidence type="ECO:0000256" key="3">
    <source>
        <dbReference type="ARBA" id="ARBA00006958"/>
    </source>
</evidence>
<comment type="subcellular location">
    <subcellularLocation>
        <location evidence="2">Nucleus</location>
    </subcellularLocation>
</comment>
<feature type="signal peptide" evidence="8">
    <location>
        <begin position="1"/>
        <end position="20"/>
    </location>
</feature>
<keyword evidence="4" id="KW-0540">Nuclease</keyword>
<keyword evidence="6" id="KW-0378">Hydrolase</keyword>
<evidence type="ECO:0000313" key="10">
    <source>
        <dbReference type="Ensembl" id="ENSCCRP00010031011.1"/>
    </source>
</evidence>
<dbReference type="PANTHER" id="PTHR22930">
    <property type="match status" value="1"/>
</dbReference>
<dbReference type="GO" id="GO:0004518">
    <property type="term" value="F:nuclease activity"/>
    <property type="evidence" value="ECO:0007669"/>
    <property type="project" value="UniProtKB-KW"/>
</dbReference>
<dbReference type="PANTHER" id="PTHR22930:SF286">
    <property type="entry name" value="NUCLEASE HARBI1"/>
    <property type="match status" value="1"/>
</dbReference>